<gene>
    <name evidence="1" type="ORF">ACI8B_180211</name>
</gene>
<evidence type="ECO:0000313" key="2">
    <source>
        <dbReference type="Proteomes" id="UP000430404"/>
    </source>
</evidence>
<sequence length="147" mass="16888">MYVADYIGLALIQDMTDKCLPQSEVMVRGKKTGVVVEGKVLEGVVCVYSHCYLLFLTHDCIFEETLTLALVDLNKNILLESLWIGLVYQTDIFTGPRICDDKILFEFLAEKTWVLQVLQTARIRFPISLNALIHRGFQFKSYLQLEH</sequence>
<dbReference type="Proteomes" id="UP000430404">
    <property type="component" value="Unassembled WGS sequence"/>
</dbReference>
<accession>A0A653K4G5</accession>
<evidence type="ECO:0000313" key="1">
    <source>
        <dbReference type="EMBL" id="VXA54744.1"/>
    </source>
</evidence>
<organism evidence="1 2">
    <name type="scientific">Acinetobacter proteolyticus</name>
    <dbReference type="NCBI Taxonomy" id="1776741"/>
    <lineage>
        <taxon>Bacteria</taxon>
        <taxon>Pseudomonadati</taxon>
        <taxon>Pseudomonadota</taxon>
        <taxon>Gammaproteobacteria</taxon>
        <taxon>Moraxellales</taxon>
        <taxon>Moraxellaceae</taxon>
        <taxon>Acinetobacter</taxon>
    </lineage>
</organism>
<dbReference type="EMBL" id="CABWKZ010000010">
    <property type="protein sequence ID" value="VXA54744.1"/>
    <property type="molecule type" value="Genomic_DNA"/>
</dbReference>
<proteinExistence type="predicted"/>
<protein>
    <submittedName>
        <fullName evidence="1">Uncharacterized protein</fullName>
    </submittedName>
</protein>
<name>A0A653K4G5_9GAMM</name>
<reference evidence="1 2" key="1">
    <citation type="submission" date="2019-10" db="EMBL/GenBank/DDBJ databases">
        <authorList>
            <person name="Karimi E."/>
        </authorList>
    </citation>
    <scope>NUCLEOTIDE SEQUENCE [LARGE SCALE GENOMIC DNA]</scope>
    <source>
        <strain evidence="1">Acinetobacter sp. 8BE</strain>
    </source>
</reference>
<dbReference type="AlphaFoldDB" id="A0A653K4G5"/>